<evidence type="ECO:0000256" key="14">
    <source>
        <dbReference type="ARBA" id="ARBA00023211"/>
    </source>
</evidence>
<keyword evidence="14" id="KW-0464">Manganese</keyword>
<comment type="similarity">
    <text evidence="5 15">Belongs to the glycosyltransferase 31 family.</text>
</comment>
<sequence length="297" mass="34062">MIRRDPQLLGALLMLASSVFILYFVCLDEPGGRYVVDAKPLDVEVEEPTVLFSLLVSAPTNLAERQAVRVSWAQHQSPTRHRYGFFIGVHGLSPELHANLTAENEKHADLVLLPDISESFGKLTAKVLAAMTWIDRHPTLRPRYIFKASPSSLTFWGDDDTFLRVEQMIDELLARPESTSYYWGYFDGRAPVKRSGKYAEMNWNLCDHYLPYALGGGYVLSRDLVAFIALMGPQFRTFNNEDVSVGLWLSPLNITRRHDQRFDTEWKSRGCLDEYIVLHKRSPADMYELRLKVSQCW</sequence>
<keyword evidence="17" id="KW-1185">Reference proteome</keyword>
<evidence type="ECO:0000256" key="7">
    <source>
        <dbReference type="ARBA" id="ARBA00022679"/>
    </source>
</evidence>
<comment type="pathway">
    <text evidence="3">Glycan metabolism; chondroitin sulfate biosynthesis.</text>
</comment>
<reference evidence="16 17" key="1">
    <citation type="journal article" date="2008" name="Nature">
        <title>The genome of the choanoflagellate Monosiga brevicollis and the origin of metazoans.</title>
        <authorList>
            <consortium name="JGI Sequencing"/>
            <person name="King N."/>
            <person name="Westbrook M.J."/>
            <person name="Young S.L."/>
            <person name="Kuo A."/>
            <person name="Abedin M."/>
            <person name="Chapman J."/>
            <person name="Fairclough S."/>
            <person name="Hellsten U."/>
            <person name="Isogai Y."/>
            <person name="Letunic I."/>
            <person name="Marr M."/>
            <person name="Pincus D."/>
            <person name="Putnam N."/>
            <person name="Rokas A."/>
            <person name="Wright K.J."/>
            <person name="Zuzow R."/>
            <person name="Dirks W."/>
            <person name="Good M."/>
            <person name="Goodstein D."/>
            <person name="Lemons D."/>
            <person name="Li W."/>
            <person name="Lyons J.B."/>
            <person name="Morris A."/>
            <person name="Nichols S."/>
            <person name="Richter D.J."/>
            <person name="Salamov A."/>
            <person name="Bork P."/>
            <person name="Lim W.A."/>
            <person name="Manning G."/>
            <person name="Miller W.T."/>
            <person name="McGinnis W."/>
            <person name="Shapiro H."/>
            <person name="Tjian R."/>
            <person name="Grigoriev I.V."/>
            <person name="Rokhsar D."/>
        </authorList>
    </citation>
    <scope>NUCLEOTIDE SEQUENCE [LARGE SCALE GENOMIC DNA]</scope>
    <source>
        <strain evidence="17">MX1 / ATCC 50154</strain>
    </source>
</reference>
<dbReference type="EC" id="2.4.1.-" evidence="15"/>
<dbReference type="Pfam" id="PF01762">
    <property type="entry name" value="Galactosyl_T"/>
    <property type="match status" value="1"/>
</dbReference>
<dbReference type="KEGG" id="mbr:MONBRDRAFT_23896"/>
<evidence type="ECO:0000256" key="1">
    <source>
        <dbReference type="ARBA" id="ARBA00001936"/>
    </source>
</evidence>
<evidence type="ECO:0000256" key="11">
    <source>
        <dbReference type="ARBA" id="ARBA00023034"/>
    </source>
</evidence>
<proteinExistence type="inferred from homology"/>
<protein>
    <recommendedName>
        <fullName evidence="15">Hexosyltransferase</fullName>
        <ecNumber evidence="15">2.4.1.-</ecNumber>
    </recommendedName>
</protein>
<comment type="subcellular location">
    <subcellularLocation>
        <location evidence="2 15">Golgi apparatus membrane</location>
        <topology evidence="2 15">Single-pass type II membrane protein</topology>
    </subcellularLocation>
</comment>
<keyword evidence="12 15" id="KW-0472">Membrane</keyword>
<keyword evidence="9 15" id="KW-0735">Signal-anchor</keyword>
<evidence type="ECO:0000256" key="2">
    <source>
        <dbReference type="ARBA" id="ARBA00004323"/>
    </source>
</evidence>
<dbReference type="GO" id="GO:0047220">
    <property type="term" value="F:galactosylxylosylprotein 3-beta-galactosyltransferase activity"/>
    <property type="evidence" value="ECO:0007669"/>
    <property type="project" value="UniProtKB-ARBA"/>
</dbReference>
<evidence type="ECO:0000256" key="8">
    <source>
        <dbReference type="ARBA" id="ARBA00022692"/>
    </source>
</evidence>
<dbReference type="GO" id="GO:0016757">
    <property type="term" value="F:glycosyltransferase activity"/>
    <property type="evidence" value="ECO:0000318"/>
    <property type="project" value="GO_Central"/>
</dbReference>
<dbReference type="InParanoid" id="A9UV58"/>
<feature type="transmembrane region" description="Helical" evidence="15">
    <location>
        <begin position="7"/>
        <end position="25"/>
    </location>
</feature>
<dbReference type="RefSeq" id="XP_001744321.1">
    <property type="nucleotide sequence ID" value="XM_001744269.1"/>
</dbReference>
<evidence type="ECO:0000256" key="13">
    <source>
        <dbReference type="ARBA" id="ARBA00023180"/>
    </source>
</evidence>
<dbReference type="PANTHER" id="PTHR11214">
    <property type="entry name" value="BETA-1,3-N-ACETYLGLUCOSAMINYLTRANSFERASE"/>
    <property type="match status" value="1"/>
</dbReference>
<evidence type="ECO:0000256" key="12">
    <source>
        <dbReference type="ARBA" id="ARBA00023136"/>
    </source>
</evidence>
<dbReference type="GO" id="GO:0000139">
    <property type="term" value="C:Golgi membrane"/>
    <property type="evidence" value="ECO:0000318"/>
    <property type="project" value="GO_Central"/>
</dbReference>
<keyword evidence="11 15" id="KW-0333">Golgi apparatus</keyword>
<dbReference type="Proteomes" id="UP000001357">
    <property type="component" value="Unassembled WGS sequence"/>
</dbReference>
<evidence type="ECO:0000256" key="10">
    <source>
        <dbReference type="ARBA" id="ARBA00022989"/>
    </source>
</evidence>
<dbReference type="eggNOG" id="KOG2288">
    <property type="taxonomic scope" value="Eukaryota"/>
</dbReference>
<evidence type="ECO:0000256" key="15">
    <source>
        <dbReference type="RuleBase" id="RU363063"/>
    </source>
</evidence>
<evidence type="ECO:0000256" key="9">
    <source>
        <dbReference type="ARBA" id="ARBA00022968"/>
    </source>
</evidence>
<keyword evidence="7" id="KW-0808">Transferase</keyword>
<comment type="cofactor">
    <cofactor evidence="1">
        <name>Mn(2+)</name>
        <dbReference type="ChEBI" id="CHEBI:29035"/>
    </cofactor>
</comment>
<dbReference type="GO" id="GO:0006493">
    <property type="term" value="P:protein O-linked glycosylation"/>
    <property type="evidence" value="ECO:0000318"/>
    <property type="project" value="GO_Central"/>
</dbReference>
<keyword evidence="13" id="KW-0325">Glycoprotein</keyword>
<keyword evidence="6 15" id="KW-0328">Glycosyltransferase</keyword>
<evidence type="ECO:0000313" key="16">
    <source>
        <dbReference type="EMBL" id="EDQ91024.1"/>
    </source>
</evidence>
<evidence type="ECO:0000256" key="5">
    <source>
        <dbReference type="ARBA" id="ARBA00008661"/>
    </source>
</evidence>
<dbReference type="OMA" id="DESHRCW"/>
<dbReference type="Gene3D" id="3.90.550.50">
    <property type="match status" value="1"/>
</dbReference>
<dbReference type="STRING" id="81824.A9UV58"/>
<keyword evidence="10 15" id="KW-1133">Transmembrane helix</keyword>
<comment type="pathway">
    <text evidence="4">Glycan metabolism; heparan sulfate biosynthesis.</text>
</comment>
<dbReference type="FunFam" id="3.90.550.50:FF:000018">
    <property type="entry name" value="Hexosyltransferase"/>
    <property type="match status" value="1"/>
</dbReference>
<organism evidence="16 17">
    <name type="scientific">Monosiga brevicollis</name>
    <name type="common">Choanoflagellate</name>
    <dbReference type="NCBI Taxonomy" id="81824"/>
    <lineage>
        <taxon>Eukaryota</taxon>
        <taxon>Choanoflagellata</taxon>
        <taxon>Craspedida</taxon>
        <taxon>Salpingoecidae</taxon>
        <taxon>Monosiga</taxon>
    </lineage>
</organism>
<dbReference type="FunCoup" id="A9UV58">
    <property type="interactions" value="429"/>
</dbReference>
<evidence type="ECO:0000256" key="6">
    <source>
        <dbReference type="ARBA" id="ARBA00022676"/>
    </source>
</evidence>
<evidence type="ECO:0000256" key="3">
    <source>
        <dbReference type="ARBA" id="ARBA00004840"/>
    </source>
</evidence>
<dbReference type="GO" id="GO:0006024">
    <property type="term" value="P:glycosaminoglycan biosynthetic process"/>
    <property type="evidence" value="ECO:0007669"/>
    <property type="project" value="UniProtKB-ARBA"/>
</dbReference>
<evidence type="ECO:0000256" key="4">
    <source>
        <dbReference type="ARBA" id="ARBA00005093"/>
    </source>
</evidence>
<dbReference type="EMBL" id="CH991546">
    <property type="protein sequence ID" value="EDQ91024.1"/>
    <property type="molecule type" value="Genomic_DNA"/>
</dbReference>
<name>A9UV58_MONBE</name>
<dbReference type="GeneID" id="5889591"/>
<dbReference type="AlphaFoldDB" id="A9UV58"/>
<accession>A9UV58</accession>
<keyword evidence="8 15" id="KW-0812">Transmembrane</keyword>
<dbReference type="PANTHER" id="PTHR11214:SF3">
    <property type="entry name" value="BETA-1,3-GALACTOSYLTRANSFERASE 6"/>
    <property type="match status" value="1"/>
</dbReference>
<evidence type="ECO:0000313" key="17">
    <source>
        <dbReference type="Proteomes" id="UP000001357"/>
    </source>
</evidence>
<dbReference type="InterPro" id="IPR002659">
    <property type="entry name" value="Glyco_trans_31"/>
</dbReference>
<gene>
    <name evidence="16" type="ORF">MONBRDRAFT_23896</name>
</gene>